<evidence type="ECO:0000256" key="2">
    <source>
        <dbReference type="ARBA" id="ARBA00022490"/>
    </source>
</evidence>
<dbReference type="PANTHER" id="PTHR43420:SF44">
    <property type="entry name" value="ACETYLTRANSFERASE YPEA"/>
    <property type="match status" value="1"/>
</dbReference>
<dbReference type="PANTHER" id="PTHR43420">
    <property type="entry name" value="ACETYLTRANSFERASE"/>
    <property type="match status" value="1"/>
</dbReference>
<evidence type="ECO:0000313" key="6">
    <source>
        <dbReference type="EMBL" id="SVA04158.1"/>
    </source>
</evidence>
<dbReference type="CDD" id="cd04301">
    <property type="entry name" value="NAT_SF"/>
    <property type="match status" value="1"/>
</dbReference>
<organism evidence="6">
    <name type="scientific">marine metagenome</name>
    <dbReference type="NCBI Taxonomy" id="408172"/>
    <lineage>
        <taxon>unclassified sequences</taxon>
        <taxon>metagenomes</taxon>
        <taxon>ecological metagenomes</taxon>
    </lineage>
</organism>
<dbReference type="InterPro" id="IPR006464">
    <property type="entry name" value="AcTrfase_RimI/Ard1"/>
</dbReference>
<dbReference type="InterPro" id="IPR000182">
    <property type="entry name" value="GNAT_dom"/>
</dbReference>
<protein>
    <recommendedName>
        <fullName evidence="5">N-acetyltransferase domain-containing protein</fullName>
    </recommendedName>
</protein>
<proteinExistence type="inferred from homology"/>
<dbReference type="PROSITE" id="PS51186">
    <property type="entry name" value="GNAT"/>
    <property type="match status" value="1"/>
</dbReference>
<dbReference type="InterPro" id="IPR016181">
    <property type="entry name" value="Acyl_CoA_acyltransferase"/>
</dbReference>
<evidence type="ECO:0000256" key="4">
    <source>
        <dbReference type="ARBA" id="ARBA00023315"/>
    </source>
</evidence>
<dbReference type="Pfam" id="PF00583">
    <property type="entry name" value="Acetyltransf_1"/>
    <property type="match status" value="1"/>
</dbReference>
<dbReference type="AlphaFoldDB" id="A0A381SLK4"/>
<keyword evidence="2" id="KW-0963">Cytoplasm</keyword>
<dbReference type="GO" id="GO:0008080">
    <property type="term" value="F:N-acetyltransferase activity"/>
    <property type="evidence" value="ECO:0007669"/>
    <property type="project" value="InterPro"/>
</dbReference>
<dbReference type="InterPro" id="IPR050680">
    <property type="entry name" value="YpeA/RimI_acetyltransf"/>
</dbReference>
<accession>A0A381SLK4</accession>
<evidence type="ECO:0000256" key="1">
    <source>
        <dbReference type="ARBA" id="ARBA00005395"/>
    </source>
</evidence>
<reference evidence="6" key="1">
    <citation type="submission" date="2018-05" db="EMBL/GenBank/DDBJ databases">
        <authorList>
            <person name="Lanie J.A."/>
            <person name="Ng W.-L."/>
            <person name="Kazmierczak K.M."/>
            <person name="Andrzejewski T.M."/>
            <person name="Davidsen T.M."/>
            <person name="Wayne K.J."/>
            <person name="Tettelin H."/>
            <person name="Glass J.I."/>
            <person name="Rusch D."/>
            <person name="Podicherti R."/>
            <person name="Tsui H.-C.T."/>
            <person name="Winkler M.E."/>
        </authorList>
    </citation>
    <scope>NUCLEOTIDE SEQUENCE</scope>
</reference>
<dbReference type="NCBIfam" id="TIGR01575">
    <property type="entry name" value="rimI"/>
    <property type="match status" value="1"/>
</dbReference>
<evidence type="ECO:0000259" key="5">
    <source>
        <dbReference type="PROSITE" id="PS51186"/>
    </source>
</evidence>
<dbReference type="EMBL" id="UINC01003195">
    <property type="protein sequence ID" value="SVA04158.1"/>
    <property type="molecule type" value="Genomic_DNA"/>
</dbReference>
<dbReference type="SUPFAM" id="SSF55729">
    <property type="entry name" value="Acyl-CoA N-acyltransferases (Nat)"/>
    <property type="match status" value="1"/>
</dbReference>
<dbReference type="Gene3D" id="3.40.630.30">
    <property type="match status" value="1"/>
</dbReference>
<name>A0A381SLK4_9ZZZZ</name>
<evidence type="ECO:0000256" key="3">
    <source>
        <dbReference type="ARBA" id="ARBA00022679"/>
    </source>
</evidence>
<sequence>MVASIERASLTRDIDGLVELEALSFQTPWSRQMLIDELSRVSVSEAFVVRFNQESLVGYCSWRLIEGELHLNNLAIHPDYRRQGLARLLLSHLAQDASSRGASSIMLEVRSSNTAALGLYGRVGFKCMGRRPDYYRNPIEDAVLLSKSLTQNC</sequence>
<comment type="similarity">
    <text evidence="1">Belongs to the acetyltransferase family. RimI subfamily.</text>
</comment>
<keyword evidence="3" id="KW-0808">Transferase</keyword>
<gene>
    <name evidence="6" type="ORF">METZ01_LOCUS57012</name>
</gene>
<feature type="domain" description="N-acetyltransferase" evidence="5">
    <location>
        <begin position="3"/>
        <end position="150"/>
    </location>
</feature>
<keyword evidence="4" id="KW-0012">Acyltransferase</keyword>